<evidence type="ECO:0000256" key="1">
    <source>
        <dbReference type="SAM" id="Phobius"/>
    </source>
</evidence>
<reference evidence="2 3" key="1">
    <citation type="journal article" date="2015" name="Nature">
        <title>rRNA introns, odd ribosomes, and small enigmatic genomes across a large radiation of phyla.</title>
        <authorList>
            <person name="Brown C.T."/>
            <person name="Hug L.A."/>
            <person name="Thomas B.C."/>
            <person name="Sharon I."/>
            <person name="Castelle C.J."/>
            <person name="Singh A."/>
            <person name="Wilkins M.J."/>
            <person name="Williams K.H."/>
            <person name="Banfield J.F."/>
        </authorList>
    </citation>
    <scope>NUCLEOTIDE SEQUENCE [LARGE SCALE GENOMIC DNA]</scope>
</reference>
<keyword evidence="1" id="KW-0472">Membrane</keyword>
<dbReference type="EMBL" id="LCNT01000004">
    <property type="protein sequence ID" value="KKU61099.1"/>
    <property type="molecule type" value="Genomic_DNA"/>
</dbReference>
<dbReference type="AlphaFoldDB" id="A0A0G1RUZ5"/>
<feature type="transmembrane region" description="Helical" evidence="1">
    <location>
        <begin position="20"/>
        <end position="42"/>
    </location>
</feature>
<dbReference type="Proteomes" id="UP000033860">
    <property type="component" value="Unassembled WGS sequence"/>
</dbReference>
<accession>A0A0G1RUZ5</accession>
<feature type="transmembrane region" description="Helical" evidence="1">
    <location>
        <begin position="317"/>
        <end position="337"/>
    </location>
</feature>
<sequence length="354" mass="38545">MPTKRSDLNGGTLKTTFGNLFLPLIITVYGLLFTVYAAPAAYGQTTSLSIWPPLLEVTIKPGTAITQVYRLKNMGDDTNITARIVPFRPADELGHVEVLPNEVSPTVSYFSLQNADLDLPARFALAAGATQELVLKIRVPETAADADHSLTFLFDSDTEGLIGGSGSLSRAAIGANILLTVSRDGQPVRNAKIEEFRPSRRVLEGSLRGLSLLDSFDPIGFTLRVKNTSQTKLKAVGSITVTNMFGQSSAVLPLREDNILAGSTRSLTSLEHTRCERNLHTGCVVGWNPLFPLGLYSATAQITPADTTNTVSATIKFLVLPYKALLALFLIINFYLFGRNFMRKSSLTEFFKKK</sequence>
<evidence type="ECO:0008006" key="4">
    <source>
        <dbReference type="Google" id="ProtNLM"/>
    </source>
</evidence>
<gene>
    <name evidence="2" type="ORF">UX85_C0004G0020</name>
</gene>
<evidence type="ECO:0000313" key="3">
    <source>
        <dbReference type="Proteomes" id="UP000033860"/>
    </source>
</evidence>
<proteinExistence type="predicted"/>
<comment type="caution">
    <text evidence="2">The sequence shown here is derived from an EMBL/GenBank/DDBJ whole genome shotgun (WGS) entry which is preliminary data.</text>
</comment>
<keyword evidence="1" id="KW-1133">Transmembrane helix</keyword>
<name>A0A0G1RUZ5_9BACT</name>
<organism evidence="2 3">
    <name type="scientific">Candidatus Beckwithbacteria bacterium GW2011_GWB1_47_15</name>
    <dbReference type="NCBI Taxonomy" id="1618371"/>
    <lineage>
        <taxon>Bacteria</taxon>
        <taxon>Candidatus Beckwithiibacteriota</taxon>
    </lineage>
</organism>
<protein>
    <recommendedName>
        <fullName evidence="4">DUF916 domain-containing protein</fullName>
    </recommendedName>
</protein>
<keyword evidence="1" id="KW-0812">Transmembrane</keyword>
<evidence type="ECO:0000313" key="2">
    <source>
        <dbReference type="EMBL" id="KKU61099.1"/>
    </source>
</evidence>